<reference evidence="1 2" key="1">
    <citation type="submission" date="2019-10" db="EMBL/GenBank/DDBJ databases">
        <title>Nocardia macrotermitis sp. nov. and Nocardia aurantia sp. nov., isolated from the gut of fungus growing-termite Macrotermes natalensis.</title>
        <authorList>
            <person name="Benndorf R."/>
            <person name="Schwitalla J."/>
            <person name="Martin K."/>
            <person name="De Beer W."/>
            <person name="Kaster A.-K."/>
            <person name="Vollmers J."/>
            <person name="Poulsen M."/>
            <person name="Beemelmanns C."/>
        </authorList>
    </citation>
    <scope>NUCLEOTIDE SEQUENCE [LARGE SCALE GENOMIC DNA]</scope>
    <source>
        <strain evidence="1 2">RB56</strain>
    </source>
</reference>
<dbReference type="Pfam" id="PF13459">
    <property type="entry name" value="Fer4_15"/>
    <property type="match status" value="1"/>
</dbReference>
<dbReference type="OrthoDB" id="3215519at2"/>
<evidence type="ECO:0000313" key="1">
    <source>
        <dbReference type="EMBL" id="MQY26026.1"/>
    </source>
</evidence>
<comment type="caution">
    <text evidence="1">The sequence shown here is derived from an EMBL/GenBank/DDBJ whole genome shotgun (WGS) entry which is preliminary data.</text>
</comment>
<evidence type="ECO:0008006" key="3">
    <source>
        <dbReference type="Google" id="ProtNLM"/>
    </source>
</evidence>
<evidence type="ECO:0000313" key="2">
    <source>
        <dbReference type="Proteomes" id="UP000431401"/>
    </source>
</evidence>
<dbReference type="AlphaFoldDB" id="A0A7K0DJP1"/>
<protein>
    <recommendedName>
        <fullName evidence="3">Ferredoxin</fullName>
    </recommendedName>
</protein>
<dbReference type="Proteomes" id="UP000431401">
    <property type="component" value="Unassembled WGS sequence"/>
</dbReference>
<name>A0A7K0DJP1_9NOCA</name>
<dbReference type="Gene3D" id="3.30.70.20">
    <property type="match status" value="1"/>
</dbReference>
<organism evidence="1 2">
    <name type="scientific">Nocardia aurantia</name>
    <dbReference type="NCBI Taxonomy" id="2585199"/>
    <lineage>
        <taxon>Bacteria</taxon>
        <taxon>Bacillati</taxon>
        <taxon>Actinomycetota</taxon>
        <taxon>Actinomycetes</taxon>
        <taxon>Mycobacteriales</taxon>
        <taxon>Nocardiaceae</taxon>
        <taxon>Nocardia</taxon>
    </lineage>
</organism>
<gene>
    <name evidence="1" type="ORF">NRB56_15860</name>
</gene>
<accession>A0A7K0DJP1</accession>
<proteinExistence type="predicted"/>
<keyword evidence="2" id="KW-1185">Reference proteome</keyword>
<sequence>MGRSPARLVVDRKACAGHGICYATAPDLLGPDEQGDPVVLADPLPADRLAAGQTVVTVCPERALTLTEPSVHPSEEQSS</sequence>
<dbReference type="EMBL" id="WEGI01000003">
    <property type="protein sequence ID" value="MQY26026.1"/>
    <property type="molecule type" value="Genomic_DNA"/>
</dbReference>
<dbReference type="SUPFAM" id="SSF54862">
    <property type="entry name" value="4Fe-4S ferredoxins"/>
    <property type="match status" value="1"/>
</dbReference>
<dbReference type="RefSeq" id="WP_153339882.1">
    <property type="nucleotide sequence ID" value="NZ_WEGI01000003.1"/>
</dbReference>